<dbReference type="Proteomes" id="UP000239649">
    <property type="component" value="Unassembled WGS sequence"/>
</dbReference>
<evidence type="ECO:0000313" key="5">
    <source>
        <dbReference type="Proteomes" id="UP000239649"/>
    </source>
</evidence>
<dbReference type="SUPFAM" id="SSF52467">
    <property type="entry name" value="DHS-like NAD/FAD-binding domain"/>
    <property type="match status" value="1"/>
</dbReference>
<sequence>MSLGYAEKLSYRDDLGGQLGAPELSDSKADVVEKVERLAEMIQQARRVIAFTGAGISTACGIPDFRGPSGIWTLQRAEANSHAIVELGRLQKRLHLLNLETGSECLLVVRLPSGKRRTVATEAVLGAAGAAMAAVKAAEADSDLAGRAATAPAGSFTEVETRVMPGCHLYSLAVKFLKQRLRSKGFTESAGEWPAEVGSDAVRELGSAGVPFMSPYLPTFPKHLALVAVDHLAQHGGPAAYVAICLAIGDMVVRDHWCGREGGGWVEVGGPLALPPPPLSWLGPACPLD</sequence>
<dbReference type="GO" id="GO:0005634">
    <property type="term" value="C:nucleus"/>
    <property type="evidence" value="ECO:0007669"/>
    <property type="project" value="TreeGrafter"/>
</dbReference>
<dbReference type="InterPro" id="IPR029035">
    <property type="entry name" value="DHS-like_NAD/FAD-binding_dom"/>
</dbReference>
<evidence type="ECO:0000256" key="2">
    <source>
        <dbReference type="ARBA" id="ARBA00022723"/>
    </source>
</evidence>
<evidence type="ECO:0000256" key="3">
    <source>
        <dbReference type="ARBA" id="ARBA00022833"/>
    </source>
</evidence>
<dbReference type="GO" id="GO:0000122">
    <property type="term" value="P:negative regulation of transcription by RNA polymerase II"/>
    <property type="evidence" value="ECO:0007669"/>
    <property type="project" value="TreeGrafter"/>
</dbReference>
<dbReference type="InterPro" id="IPR050134">
    <property type="entry name" value="NAD-dep_sirtuin_deacylases"/>
</dbReference>
<dbReference type="GO" id="GO:0003714">
    <property type="term" value="F:transcription corepressor activity"/>
    <property type="evidence" value="ECO:0007669"/>
    <property type="project" value="TreeGrafter"/>
</dbReference>
<comment type="caution">
    <text evidence="4">The sequence shown here is derived from an EMBL/GenBank/DDBJ whole genome shotgun (WGS) entry which is preliminary data.</text>
</comment>
<dbReference type="GO" id="GO:0046872">
    <property type="term" value="F:metal ion binding"/>
    <property type="evidence" value="ECO:0007669"/>
    <property type="project" value="UniProtKB-KW"/>
</dbReference>
<accession>A0A2P6V6N8</accession>
<organism evidence="4 5">
    <name type="scientific">Micractinium conductrix</name>
    <dbReference type="NCBI Taxonomy" id="554055"/>
    <lineage>
        <taxon>Eukaryota</taxon>
        <taxon>Viridiplantae</taxon>
        <taxon>Chlorophyta</taxon>
        <taxon>core chlorophytes</taxon>
        <taxon>Trebouxiophyceae</taxon>
        <taxon>Chlorellales</taxon>
        <taxon>Chlorellaceae</taxon>
        <taxon>Chlorella clade</taxon>
        <taxon>Micractinium</taxon>
    </lineage>
</organism>
<dbReference type="PANTHER" id="PTHR11085">
    <property type="entry name" value="NAD-DEPENDENT PROTEIN DEACYLASE SIRTUIN-5, MITOCHONDRIAL-RELATED"/>
    <property type="match status" value="1"/>
</dbReference>
<keyword evidence="3" id="KW-0862">Zinc</keyword>
<name>A0A2P6V6N8_9CHLO</name>
<protein>
    <recommendedName>
        <fullName evidence="1">protein acetyllysine N-acetyltransferase</fullName>
        <ecNumber evidence="1">2.3.1.286</ecNumber>
    </recommendedName>
</protein>
<dbReference type="EC" id="2.3.1.286" evidence="1"/>
<dbReference type="PANTHER" id="PTHR11085:SF12">
    <property type="entry name" value="NAD-DEPENDENT PROTEIN DEACYLASE SIRTUIN-6"/>
    <property type="match status" value="1"/>
</dbReference>
<dbReference type="GO" id="GO:0070403">
    <property type="term" value="F:NAD+ binding"/>
    <property type="evidence" value="ECO:0007669"/>
    <property type="project" value="TreeGrafter"/>
</dbReference>
<gene>
    <name evidence="4" type="ORF">C2E20_6791</name>
</gene>
<evidence type="ECO:0000256" key="1">
    <source>
        <dbReference type="ARBA" id="ARBA00012928"/>
    </source>
</evidence>
<proteinExistence type="predicted"/>
<dbReference type="GO" id="GO:0017136">
    <property type="term" value="F:histone deacetylase activity, NAD-dependent"/>
    <property type="evidence" value="ECO:0007669"/>
    <property type="project" value="TreeGrafter"/>
</dbReference>
<dbReference type="Gene3D" id="3.40.50.1220">
    <property type="entry name" value="TPP-binding domain"/>
    <property type="match status" value="1"/>
</dbReference>
<dbReference type="STRING" id="554055.A0A2P6V6N8"/>
<keyword evidence="2" id="KW-0479">Metal-binding</keyword>
<reference evidence="4 5" key="1">
    <citation type="journal article" date="2018" name="Plant J.">
        <title>Genome sequences of Chlorella sorokiniana UTEX 1602 and Micractinium conductrix SAG 241.80: implications to maltose excretion by a green alga.</title>
        <authorList>
            <person name="Arriola M.B."/>
            <person name="Velmurugan N."/>
            <person name="Zhang Y."/>
            <person name="Plunkett M.H."/>
            <person name="Hondzo H."/>
            <person name="Barney B.M."/>
        </authorList>
    </citation>
    <scope>NUCLEOTIDE SEQUENCE [LARGE SCALE GENOMIC DNA]</scope>
    <source>
        <strain evidence="4 5">SAG 241.80</strain>
    </source>
</reference>
<evidence type="ECO:0000313" key="4">
    <source>
        <dbReference type="EMBL" id="PSC69756.1"/>
    </source>
</evidence>
<dbReference type="EMBL" id="LHPF02000024">
    <property type="protein sequence ID" value="PSC69756.1"/>
    <property type="molecule type" value="Genomic_DNA"/>
</dbReference>
<dbReference type="AlphaFoldDB" id="A0A2P6V6N8"/>
<dbReference type="OrthoDB" id="424302at2759"/>
<keyword evidence="5" id="KW-1185">Reference proteome</keyword>